<dbReference type="InterPro" id="IPR056372">
    <property type="entry name" value="TPR_DOCK"/>
</dbReference>
<dbReference type="InterPro" id="IPR035892">
    <property type="entry name" value="C2_domain_sf"/>
</dbReference>
<dbReference type="InterPro" id="IPR027007">
    <property type="entry name" value="C2_DOCK-type_domain"/>
</dbReference>
<dbReference type="GO" id="GO:0005886">
    <property type="term" value="C:plasma membrane"/>
    <property type="evidence" value="ECO:0007669"/>
    <property type="project" value="TreeGrafter"/>
</dbReference>
<evidence type="ECO:0000259" key="8">
    <source>
        <dbReference type="PROSITE" id="PS51651"/>
    </source>
</evidence>
<dbReference type="Gene3D" id="1.20.1270.350">
    <property type="entry name" value="Dedicator of cytokinesis N-terminal subdomain"/>
    <property type="match status" value="1"/>
</dbReference>
<dbReference type="PANTHER" id="PTHR45653">
    <property type="entry name" value="DEDICATOR OF CYTOKINESIS"/>
    <property type="match status" value="1"/>
</dbReference>
<dbReference type="PANTHER" id="PTHR45653:SF10">
    <property type="entry name" value="MYOBLAST CITY, ISOFORM B"/>
    <property type="match status" value="1"/>
</dbReference>
<keyword evidence="4" id="KW-0344">Guanine-nucleotide releasing factor</keyword>
<dbReference type="InterPro" id="IPR016024">
    <property type="entry name" value="ARM-type_fold"/>
</dbReference>
<dbReference type="InterPro" id="IPR027357">
    <property type="entry name" value="DOCKER_dom"/>
</dbReference>
<dbReference type="CDD" id="cd11684">
    <property type="entry name" value="DHR2_DOCK"/>
    <property type="match status" value="1"/>
</dbReference>
<dbReference type="Pfam" id="PF23554">
    <property type="entry name" value="TPR_DOCK"/>
    <property type="match status" value="1"/>
</dbReference>
<dbReference type="STRING" id="1051891.A0A0C3LE19"/>
<dbReference type="GO" id="GO:0031267">
    <property type="term" value="F:small GTPase binding"/>
    <property type="evidence" value="ECO:0007669"/>
    <property type="project" value="TreeGrafter"/>
</dbReference>
<evidence type="ECO:0000259" key="7">
    <source>
        <dbReference type="PROSITE" id="PS51650"/>
    </source>
</evidence>
<dbReference type="GO" id="GO:0007264">
    <property type="term" value="P:small GTPase-mediated signal transduction"/>
    <property type="evidence" value="ECO:0007669"/>
    <property type="project" value="InterPro"/>
</dbReference>
<evidence type="ECO:0000256" key="2">
    <source>
        <dbReference type="ARBA" id="ARBA00022490"/>
    </source>
</evidence>
<feature type="region of interest" description="Disordered" evidence="6">
    <location>
        <begin position="156"/>
        <end position="208"/>
    </location>
</feature>
<dbReference type="GO" id="GO:0005085">
    <property type="term" value="F:guanyl-nucleotide exchange factor activity"/>
    <property type="evidence" value="ECO:0007669"/>
    <property type="project" value="UniProtKB-KW"/>
</dbReference>
<dbReference type="Gene3D" id="1.20.58.740">
    <property type="match status" value="1"/>
</dbReference>
<reference evidence="9 10" key="1">
    <citation type="submission" date="2014-04" db="EMBL/GenBank/DDBJ databases">
        <authorList>
            <consortium name="DOE Joint Genome Institute"/>
            <person name="Kuo A."/>
            <person name="Girlanda M."/>
            <person name="Perotto S."/>
            <person name="Kohler A."/>
            <person name="Nagy L.G."/>
            <person name="Floudas D."/>
            <person name="Copeland A."/>
            <person name="Barry K.W."/>
            <person name="Cichocki N."/>
            <person name="Veneault-Fourrey C."/>
            <person name="LaButti K."/>
            <person name="Lindquist E.A."/>
            <person name="Lipzen A."/>
            <person name="Lundell T."/>
            <person name="Morin E."/>
            <person name="Murat C."/>
            <person name="Sun H."/>
            <person name="Tunlid A."/>
            <person name="Henrissat B."/>
            <person name="Grigoriev I.V."/>
            <person name="Hibbett D.S."/>
            <person name="Martin F."/>
            <person name="Nordberg H.P."/>
            <person name="Cantor M.N."/>
            <person name="Hua S.X."/>
        </authorList>
    </citation>
    <scope>NUCLEOTIDE SEQUENCE [LARGE SCALE GENOMIC DNA]</scope>
    <source>
        <strain evidence="9 10">MUT 4182</strain>
    </source>
</reference>
<evidence type="ECO:0000313" key="10">
    <source>
        <dbReference type="Proteomes" id="UP000054248"/>
    </source>
</evidence>
<dbReference type="Pfam" id="PF16172">
    <property type="entry name" value="DOCK_N"/>
    <property type="match status" value="1"/>
</dbReference>
<feature type="compositionally biased region" description="Polar residues" evidence="6">
    <location>
        <begin position="1913"/>
        <end position="1936"/>
    </location>
</feature>
<dbReference type="InterPro" id="IPR043162">
    <property type="entry name" value="DOCK_C_lobe_C"/>
</dbReference>
<comment type="similarity">
    <text evidence="5">Belongs to the DOCK family.</text>
</comment>
<dbReference type="InterPro" id="IPR043161">
    <property type="entry name" value="DOCK_C_lobe_A"/>
</dbReference>
<evidence type="ECO:0000256" key="5">
    <source>
        <dbReference type="PROSITE-ProRule" id="PRU00983"/>
    </source>
</evidence>
<sequence>MTSTQKWQPLEHIIYGFAIHPLSQSSFAPPQDNEGSLRDLPSNAHLSLDFIARLDVGDEVYAFEQYGDVNNVWYRGYVVSSTRSSFSQAQHDSSGQTTLLATLDEPQVFVAIFPRSHIHVRDELPDAEGTLAQVYARVKLGQDPYGREKYAMETLREEDEQDHTRGRHPRVANGATGTASAATAPLSPSIEKLGPPRPSIKSGDDTAAGQTQPLVDEIASALREWHSLLFVYLSKRDYKLFATVKEHLEALHFGRRQLLSETLSADETVKLRKACVTRLVRGNMVQGLDVIVRHPTWGGLVTVDVENSPDVRSWMSAVRMYAMQVSLAHVDDLGDSSLIPRSCALHGLKDHLTKSETPSREKSHAPTPSFASSKLSLSRLQHASSNRTQATPSASATNPRASVSFYHVFLELRAFVATPCAPGETAELYFSLYSKTSGRFLTEEFCAILNHNGVLARDSLAKVRTLFTDLGHQDLQDTIYLVCQIVRSGGMKMSAAGSGFSSVRSGSVDVRMAPDEMDAIFIGGSSSSGRENPNFLRRPFGCAVMELQQLTKVAAGLEIGLTREYSMSIFVPTNEASFSTLHQDLIASNTSSFEKSPRADTIAVTVKVFHGEAQTTVRENPTLLQDVPITARLGFPDVVFPDDVRNEVYIKLWSGDFNPSSTGSSGSVRLRKGVAALAGSSNPANVEVSCEVRRQSGQVVEAAIALGTGEPPVTRFRSMVFHRNDTPTYGELIKLLIPANIMQECHLFFTFRNRSSKERPTTGGRADTSSSTERPFAFGYLPLFPERQSFLEDGTHTLILYKADKLSAIPINEYINAPAVVGQSDPHMMSRNLIPLRDSFTIRSFLCSTQFTANGVLVDLLNWERLQVKADLIAALKKFTFVGEMEIVKFLRDIFDSLFAILGSSHNQDGEMDDLVFNALVMILGIVQDRRFNNFQPVLDVYIEKHFNCASASYHMLHSMNRLLANPADQHTASPLRAAIKVWHYIFKFIIRARELQKQREVGINTTSEHLDANFKREIQAHLNEVNKLMSESSDPALVGTQTLALQHFSSILSELSDIFKPVELVSIVTSFATAIGHVKGKMIIWKLMTYLQFVRGFLFDNAQSRGLLLEVVVGWIKPHFGAYDEYMHLQLDDTEAVRDASRIQWLETTRICISIIAVMVDRLLYCFVDPVIAGNPRAWRQEQDNVEYLLSLLPRQGKENTARLLLSFFQVAISILNNEAFPDKWLNVNILCHRVMLKIFDPIAFILLRDFIPHQERSSGDGFNVRLWRDALSTLLKLLASDQLVIEEFSPQKRRAVWRLANDVRGEGAAILLRLWEAIGWSQAQSAQAGAVTRYGGYQTALVSLVEQVLNLCLSHHDQLRSNAVQILYSMIVSEYHQHGSFSQIETELINKLDKLFMSDIRGDDISRAFFVNQLRSLFDSSSLDDQLKERVGEFLDLVDLFLELLLTVRGLPEGEEYQDDRVIATLRLMNFIRRIGRDEMYIKYVHQLVNMHLQGHNYVEAALTLKLHADLHEWDLNSFVDPMPELDLPRQSQFVRKETLCLLILDYLGKGKAWESAVEICKELAFQHSEITFDYQRLSEILVHQAKLLEHIVTDQRYYSEYFRVAFYGNFPAATRDKHFIYRGYEWEKLGAFCERMLNKHPEARLLKSAGEPSDEIRSSPYQYIQCMSVTPEPDRTLSIFTNPDVPESVRKYYEHSAINLFSSKRQVFPNSQAGFCDTWVEKTFYTTEETFPTVLRRSEIVSVQVVETSPIENAIQDVEARTRELHMLELKYKTLAQTERVISTNPLTAALNNAVDSPDDSGVLLYRQAFLSPDYLTEHPDQVDAMHKLSVVIEDHVRVIRRCLALHGALCSPEMRTFHGVLDRFFQKNFAGEIDKLNMVDEPIDEAPSSPSRNPTGLYTPPPVGWEEVSPTSGAVSPQSPPFSVNGYQQFTPPENHRASLRPMMMRDPGAGEYPRRNQTPLQRNLAYLARHGLNPLSSSSTAGAERSTLASEPRSDSPDGVSNTGHFVNVGYPNGRDSLSTINGRRGTGGSLSRKLGSIVRRGSK</sequence>
<gene>
    <name evidence="9" type="ORF">M407DRAFT_67006</name>
</gene>
<dbReference type="Gene3D" id="1.25.40.410">
    <property type="match status" value="1"/>
</dbReference>
<proteinExistence type="inferred from homology"/>
<dbReference type="GO" id="GO:0005737">
    <property type="term" value="C:cytoplasm"/>
    <property type="evidence" value="ECO:0007669"/>
    <property type="project" value="UniProtKB-SubCell"/>
</dbReference>
<feature type="compositionally biased region" description="Basic and acidic residues" evidence="6">
    <location>
        <begin position="351"/>
        <end position="364"/>
    </location>
</feature>
<feature type="region of interest" description="Disordered" evidence="6">
    <location>
        <begin position="351"/>
        <end position="374"/>
    </location>
</feature>
<reference evidence="10" key="2">
    <citation type="submission" date="2015-01" db="EMBL/GenBank/DDBJ databases">
        <title>Evolutionary Origins and Diversification of the Mycorrhizal Mutualists.</title>
        <authorList>
            <consortium name="DOE Joint Genome Institute"/>
            <consortium name="Mycorrhizal Genomics Consortium"/>
            <person name="Kohler A."/>
            <person name="Kuo A."/>
            <person name="Nagy L.G."/>
            <person name="Floudas D."/>
            <person name="Copeland A."/>
            <person name="Barry K.W."/>
            <person name="Cichocki N."/>
            <person name="Veneault-Fourrey C."/>
            <person name="LaButti K."/>
            <person name="Lindquist E.A."/>
            <person name="Lipzen A."/>
            <person name="Lundell T."/>
            <person name="Morin E."/>
            <person name="Murat C."/>
            <person name="Riley R."/>
            <person name="Ohm R."/>
            <person name="Sun H."/>
            <person name="Tunlid A."/>
            <person name="Henrissat B."/>
            <person name="Grigoriev I.V."/>
            <person name="Hibbett D.S."/>
            <person name="Martin F."/>
        </authorList>
    </citation>
    <scope>NUCLEOTIDE SEQUENCE [LARGE SCALE GENOMIC DNA]</scope>
    <source>
        <strain evidence="10">MUT 4182</strain>
    </source>
</reference>
<feature type="region of interest" description="Disordered" evidence="6">
    <location>
        <begin position="1979"/>
        <end position="2049"/>
    </location>
</feature>
<organism evidence="9 10">
    <name type="scientific">Tulasnella calospora MUT 4182</name>
    <dbReference type="NCBI Taxonomy" id="1051891"/>
    <lineage>
        <taxon>Eukaryota</taxon>
        <taxon>Fungi</taxon>
        <taxon>Dikarya</taxon>
        <taxon>Basidiomycota</taxon>
        <taxon>Agaricomycotina</taxon>
        <taxon>Agaricomycetes</taxon>
        <taxon>Cantharellales</taxon>
        <taxon>Tulasnellaceae</taxon>
        <taxon>Tulasnella</taxon>
    </lineage>
</organism>
<feature type="domain" description="DOCKER" evidence="8">
    <location>
        <begin position="1474"/>
        <end position="1885"/>
    </location>
</feature>
<keyword evidence="3" id="KW-0597">Phosphoprotein</keyword>
<dbReference type="Pfam" id="PF20421">
    <property type="entry name" value="DHR-2_Lobe_C"/>
    <property type="match status" value="1"/>
</dbReference>
<dbReference type="Proteomes" id="UP000054248">
    <property type="component" value="Unassembled WGS sequence"/>
</dbReference>
<dbReference type="OrthoDB" id="18896at2759"/>
<evidence type="ECO:0000256" key="1">
    <source>
        <dbReference type="ARBA" id="ARBA00004496"/>
    </source>
</evidence>
<dbReference type="EMBL" id="KN822956">
    <property type="protein sequence ID" value="KIO32188.1"/>
    <property type="molecule type" value="Genomic_DNA"/>
</dbReference>
<dbReference type="PROSITE" id="PS51650">
    <property type="entry name" value="C2_DOCK"/>
    <property type="match status" value="1"/>
</dbReference>
<dbReference type="Pfam" id="PF14429">
    <property type="entry name" value="DOCK-C2"/>
    <property type="match status" value="1"/>
</dbReference>
<keyword evidence="2" id="KW-0963">Cytoplasm</keyword>
<dbReference type="SUPFAM" id="SSF48371">
    <property type="entry name" value="ARM repeat"/>
    <property type="match status" value="1"/>
</dbReference>
<dbReference type="InterPro" id="IPR046773">
    <property type="entry name" value="DOCKER_Lobe_C"/>
</dbReference>
<name>A0A0C3LE19_9AGAM</name>
<feature type="domain" description="C2 DOCK-type" evidence="7">
    <location>
        <begin position="645"/>
        <end position="847"/>
    </location>
</feature>
<protein>
    <recommendedName>
        <fullName evidence="11">DOCKER domain-containing protein</fullName>
    </recommendedName>
</protein>
<feature type="compositionally biased region" description="Low complexity" evidence="6">
    <location>
        <begin position="172"/>
        <end position="184"/>
    </location>
</feature>
<dbReference type="InterPro" id="IPR026791">
    <property type="entry name" value="DOCK"/>
</dbReference>
<dbReference type="CDD" id="cd08679">
    <property type="entry name" value="C2_DOCK180_related"/>
    <property type="match status" value="1"/>
</dbReference>
<dbReference type="PROSITE" id="PS51651">
    <property type="entry name" value="DOCKER"/>
    <property type="match status" value="1"/>
</dbReference>
<evidence type="ECO:0000256" key="4">
    <source>
        <dbReference type="ARBA" id="ARBA00022658"/>
    </source>
</evidence>
<dbReference type="Pfam" id="PF06920">
    <property type="entry name" value="DHR-2_Lobe_A"/>
    <property type="match status" value="1"/>
</dbReference>
<dbReference type="Gene3D" id="2.60.40.150">
    <property type="entry name" value="C2 domain"/>
    <property type="match status" value="1"/>
</dbReference>
<dbReference type="InterPro" id="IPR032376">
    <property type="entry name" value="DOCK_N"/>
</dbReference>
<accession>A0A0C3LE19</accession>
<keyword evidence="10" id="KW-1185">Reference proteome</keyword>
<comment type="subcellular location">
    <subcellularLocation>
        <location evidence="1">Cytoplasm</location>
    </subcellularLocation>
</comment>
<evidence type="ECO:0000256" key="6">
    <source>
        <dbReference type="SAM" id="MobiDB-lite"/>
    </source>
</evidence>
<feature type="region of interest" description="Disordered" evidence="6">
    <location>
        <begin position="1886"/>
        <end position="1961"/>
    </location>
</feature>
<evidence type="ECO:0000256" key="3">
    <source>
        <dbReference type="ARBA" id="ARBA00022553"/>
    </source>
</evidence>
<evidence type="ECO:0008006" key="11">
    <source>
        <dbReference type="Google" id="ProtNLM"/>
    </source>
</evidence>
<evidence type="ECO:0000313" key="9">
    <source>
        <dbReference type="EMBL" id="KIO32188.1"/>
    </source>
</evidence>
<dbReference type="InterPro" id="IPR046769">
    <property type="entry name" value="DOCKER_Lobe_A"/>
</dbReference>
<dbReference type="HOGENOM" id="CLU_000595_0_1_1"/>
<dbReference type="InterPro" id="IPR042455">
    <property type="entry name" value="DOCK_N_sub1"/>
</dbReference>